<keyword evidence="1" id="KW-0433">Leucine-rich repeat</keyword>
<dbReference type="PANTHER" id="PTHR47186:SF3">
    <property type="entry name" value="OS09G0267800 PROTEIN"/>
    <property type="match status" value="1"/>
</dbReference>
<comment type="caution">
    <text evidence="4">The sequence shown here is derived from an EMBL/GenBank/DDBJ whole genome shotgun (WGS) entry which is preliminary data.</text>
</comment>
<dbReference type="InterPro" id="IPR032675">
    <property type="entry name" value="LRR_dom_sf"/>
</dbReference>
<reference evidence="4 5" key="1">
    <citation type="journal article" date="2018" name="PLoS Genet.">
        <title>Population sequencing reveals clonal diversity and ancestral inbreeding in the grapevine cultivar Chardonnay.</title>
        <authorList>
            <person name="Roach M.J."/>
            <person name="Johnson D.L."/>
            <person name="Bohlmann J."/>
            <person name="van Vuuren H.J."/>
            <person name="Jones S.J."/>
            <person name="Pretorius I.S."/>
            <person name="Schmidt S.A."/>
            <person name="Borneman A.R."/>
        </authorList>
    </citation>
    <scope>NUCLEOTIDE SEQUENCE [LARGE SCALE GENOMIC DNA]</scope>
    <source>
        <strain evidence="5">cv. Chardonnay</strain>
        <tissue evidence="4">Leaf</tissue>
    </source>
</reference>
<evidence type="ECO:0000256" key="2">
    <source>
        <dbReference type="ARBA" id="ARBA00022737"/>
    </source>
</evidence>
<dbReference type="Gene3D" id="3.80.10.10">
    <property type="entry name" value="Ribonuclease Inhibitor"/>
    <property type="match status" value="2"/>
</dbReference>
<dbReference type="InterPro" id="IPR055414">
    <property type="entry name" value="LRR_R13L4/SHOC2-like"/>
</dbReference>
<evidence type="ECO:0000313" key="4">
    <source>
        <dbReference type="EMBL" id="RVW31544.1"/>
    </source>
</evidence>
<protein>
    <submittedName>
        <fullName evidence="4">Disease resistance-like protein CSA1</fullName>
    </submittedName>
</protein>
<dbReference type="InterPro" id="IPR003591">
    <property type="entry name" value="Leu-rich_rpt_typical-subtyp"/>
</dbReference>
<dbReference type="Pfam" id="PF23598">
    <property type="entry name" value="LRR_14"/>
    <property type="match status" value="1"/>
</dbReference>
<dbReference type="EMBL" id="QGNW01001749">
    <property type="protein sequence ID" value="RVW31544.1"/>
    <property type="molecule type" value="Genomic_DNA"/>
</dbReference>
<organism evidence="4 5">
    <name type="scientific">Vitis vinifera</name>
    <name type="common">Grape</name>
    <dbReference type="NCBI Taxonomy" id="29760"/>
    <lineage>
        <taxon>Eukaryota</taxon>
        <taxon>Viridiplantae</taxon>
        <taxon>Streptophyta</taxon>
        <taxon>Embryophyta</taxon>
        <taxon>Tracheophyta</taxon>
        <taxon>Spermatophyta</taxon>
        <taxon>Magnoliopsida</taxon>
        <taxon>eudicotyledons</taxon>
        <taxon>Gunneridae</taxon>
        <taxon>Pentapetalae</taxon>
        <taxon>rosids</taxon>
        <taxon>Vitales</taxon>
        <taxon>Vitaceae</taxon>
        <taxon>Viteae</taxon>
        <taxon>Vitis</taxon>
    </lineage>
</organism>
<accession>A0A438D7W5</accession>
<dbReference type="Proteomes" id="UP000288805">
    <property type="component" value="Unassembled WGS sequence"/>
</dbReference>
<proteinExistence type="predicted"/>
<feature type="domain" description="Disease resistance R13L4/SHOC-2-like LRR" evidence="3">
    <location>
        <begin position="161"/>
        <end position="239"/>
    </location>
</feature>
<name>A0A438D7W5_VITVI</name>
<evidence type="ECO:0000313" key="5">
    <source>
        <dbReference type="Proteomes" id="UP000288805"/>
    </source>
</evidence>
<keyword evidence="2" id="KW-0677">Repeat</keyword>
<sequence length="390" mass="44997">MDWAIVREECPKDPSKWSRLWDPNDIYDAFSRQEGMKNIESISLDLSRSKHIWLTIEVFAKMKEAFAKMMKLRLLKLYYSDCDEYKMLFPKDFEFPPNLRYLHWEDILANLGHLRKLHLHESGIKELPSSIGYLELLEILDLSNCSEFEKFPEIQGNMKWLEELYLRNTAIKELPNSIGSLRALQKLYLENTSIKELPSTIGCLEVLKTLVLSRCSNFGKLPEIQRNMGSLCDLCLNQTAIKELPYYIELSSPIDRLKSLHWLELSNCENLETLPNNIELDLGGCNLEKGAIPSDLWCLSSLEFLDLEEIPELPSSLTMIGAHGCPRLETLSSPTHLLWSSLLNGLNHEFRILDAKDTTQTRSPAVELKFLFQDVVEYRSGLVIRVWGVK</sequence>
<evidence type="ECO:0000259" key="3">
    <source>
        <dbReference type="Pfam" id="PF23598"/>
    </source>
</evidence>
<dbReference type="SUPFAM" id="SSF52047">
    <property type="entry name" value="RNI-like"/>
    <property type="match status" value="1"/>
</dbReference>
<dbReference type="AlphaFoldDB" id="A0A438D7W5"/>
<dbReference type="SMART" id="SM00369">
    <property type="entry name" value="LRR_TYP"/>
    <property type="match status" value="4"/>
</dbReference>
<evidence type="ECO:0000256" key="1">
    <source>
        <dbReference type="ARBA" id="ARBA00022614"/>
    </source>
</evidence>
<dbReference type="PANTHER" id="PTHR47186">
    <property type="entry name" value="LEUCINE-RICH REPEAT-CONTAINING PROTEIN 57"/>
    <property type="match status" value="1"/>
</dbReference>
<gene>
    <name evidence="4" type="primary">CSA1_14</name>
    <name evidence="4" type="ORF">CK203_087932</name>
</gene>